<organism evidence="2 3">
    <name type="scientific">Mycobacterium intracellulare</name>
    <dbReference type="NCBI Taxonomy" id="1767"/>
    <lineage>
        <taxon>Bacteria</taxon>
        <taxon>Bacillati</taxon>
        <taxon>Actinomycetota</taxon>
        <taxon>Actinomycetes</taxon>
        <taxon>Mycobacteriales</taxon>
        <taxon>Mycobacteriaceae</taxon>
        <taxon>Mycobacterium</taxon>
        <taxon>Mycobacterium avium complex (MAC)</taxon>
    </lineage>
</organism>
<protein>
    <submittedName>
        <fullName evidence="2">NAD(P)H-dependent oxidoreductase</fullName>
    </submittedName>
</protein>
<evidence type="ECO:0000313" key="2">
    <source>
        <dbReference type="EMBL" id="MDV7014373.1"/>
    </source>
</evidence>
<accession>A0AAE4RG48</accession>
<dbReference type="Proteomes" id="UP001187143">
    <property type="component" value="Unassembled WGS sequence"/>
</dbReference>
<dbReference type="Gene3D" id="3.40.50.360">
    <property type="match status" value="1"/>
</dbReference>
<proteinExistence type="predicted"/>
<feature type="domain" description="NADPH-dependent FMN reductase-like" evidence="1">
    <location>
        <begin position="14"/>
        <end position="155"/>
    </location>
</feature>
<dbReference type="InterPro" id="IPR005025">
    <property type="entry name" value="FMN_Rdtase-like_dom"/>
</dbReference>
<gene>
    <name evidence="2" type="ORF">R4F53_18960</name>
</gene>
<sequence>MWPTMAPTPAPSLRALALVCSLKKSPAPSSSDLLADQLLDQLRGAGVQGEKVRCVDLALLPGVEADMGPGDEWPAVLTKIKAADIVIVSTPTWVGHMSSVAQRVLERLDAELSDTDDAGRPAMVGKVALAAVVGNEDGAHKIVADLFQALNDIGFSIAAQGCTYWNGEAMQGTDYTDLDDVPDAVASATANATRSAVHLATVLRQNPYPAYE</sequence>
<evidence type="ECO:0000259" key="1">
    <source>
        <dbReference type="Pfam" id="PF03358"/>
    </source>
</evidence>
<reference evidence="2" key="1">
    <citation type="submission" date="2023-10" db="EMBL/GenBank/DDBJ databases">
        <title>Characterization and genome sequence of Mycobacterium intracellulare ABSURDO, a novel pathogenic isolate with three colony morphotypes that vary in growth and acid-fastness.</title>
        <authorList>
            <person name="Jude B.A."/>
            <person name="Robinson R.T."/>
        </authorList>
    </citation>
    <scope>NUCLEOTIDE SEQUENCE</scope>
    <source>
        <strain evidence="2">ABSURDO Component B</strain>
    </source>
</reference>
<comment type="caution">
    <text evidence="2">The sequence shown here is derived from an EMBL/GenBank/DDBJ whole genome shotgun (WGS) entry which is preliminary data.</text>
</comment>
<dbReference type="AlphaFoldDB" id="A0AAE4RG48"/>
<evidence type="ECO:0000313" key="3">
    <source>
        <dbReference type="Proteomes" id="UP001187143"/>
    </source>
</evidence>
<dbReference type="InterPro" id="IPR029039">
    <property type="entry name" value="Flavoprotein-like_sf"/>
</dbReference>
<dbReference type="RefSeq" id="WP_225325815.1">
    <property type="nucleotide sequence ID" value="NZ_JAEKMV010000062.1"/>
</dbReference>
<dbReference type="Pfam" id="PF03358">
    <property type="entry name" value="FMN_red"/>
    <property type="match status" value="1"/>
</dbReference>
<dbReference type="EMBL" id="JAWLLD010000022">
    <property type="protein sequence ID" value="MDV7014373.1"/>
    <property type="molecule type" value="Genomic_DNA"/>
</dbReference>
<dbReference type="GO" id="GO:0016491">
    <property type="term" value="F:oxidoreductase activity"/>
    <property type="evidence" value="ECO:0007669"/>
    <property type="project" value="InterPro"/>
</dbReference>
<dbReference type="SUPFAM" id="SSF52218">
    <property type="entry name" value="Flavoproteins"/>
    <property type="match status" value="1"/>
</dbReference>
<name>A0AAE4RG48_MYCIT</name>